<feature type="domain" description="LicD/FKTN/FKRP nucleotidyltransferase" evidence="1">
    <location>
        <begin position="26"/>
        <end position="249"/>
    </location>
</feature>
<comment type="caution">
    <text evidence="2">The sequence shown here is derived from an EMBL/GenBank/DDBJ whole genome shotgun (WGS) entry which is preliminary data.</text>
</comment>
<dbReference type="InterPro" id="IPR052942">
    <property type="entry name" value="LPS_cholinephosphotransferase"/>
</dbReference>
<sequence length="291" mass="34428">MFSKDMTLQKIQKVSLENAIYFTEFCKRNNLLCYLCGGGAIGAIRHKGFVPWDDDLDFFMPRKDYEKLFKLWKANENEQRYFLSKTSKEYNDKNSFMTLRDKETTFIKTYQSNLDIVHGIQIDIFPLDNAPESKIQRKFQKMWALVYALFCSQQIPKNHGKLLEIISSVLLNIAKGPKRKYYIWRYAEGRMTKYSQSKTQYVTELCVGPKYMGNIYPKIEFSEAIWMPFEDTKLPIPIGYDKYLSRVFGDYMTMPPVNQRKSHHEAVFIDPDNSYLKYKGIYYLKEEGETK</sequence>
<dbReference type="InterPro" id="IPR007074">
    <property type="entry name" value="LicD/FKTN/FKRP_NTP_transf"/>
</dbReference>
<evidence type="ECO:0000259" key="1">
    <source>
        <dbReference type="Pfam" id="PF04991"/>
    </source>
</evidence>
<dbReference type="STRING" id="160454.RV10_GL000192"/>
<dbReference type="Proteomes" id="UP000013782">
    <property type="component" value="Unassembled WGS sequence"/>
</dbReference>
<dbReference type="OrthoDB" id="9786100at2"/>
<evidence type="ECO:0000313" key="2">
    <source>
        <dbReference type="EMBL" id="EOH87791.1"/>
    </source>
</evidence>
<dbReference type="PANTHER" id="PTHR43404:SF2">
    <property type="entry name" value="LIPOPOLYSACCHARIDE CHOLINEPHOSPHOTRANSFERASE LICD"/>
    <property type="match status" value="1"/>
</dbReference>
<gene>
    <name evidence="2" type="ORF">UAU_04645</name>
</gene>
<evidence type="ECO:0000313" key="3">
    <source>
        <dbReference type="Proteomes" id="UP000013782"/>
    </source>
</evidence>
<dbReference type="HOGENOM" id="CLU_075543_1_0_9"/>
<dbReference type="Pfam" id="PF04991">
    <property type="entry name" value="LicD"/>
    <property type="match status" value="1"/>
</dbReference>
<proteinExistence type="predicted"/>
<dbReference type="RefSeq" id="WP_010759581.1">
    <property type="nucleotide sequence ID" value="NZ_ASWD01000003.1"/>
</dbReference>
<dbReference type="EMBL" id="AJAQ01000046">
    <property type="protein sequence ID" value="EOH87791.1"/>
    <property type="molecule type" value="Genomic_DNA"/>
</dbReference>
<dbReference type="AlphaFoldDB" id="R2S4F1"/>
<dbReference type="PANTHER" id="PTHR43404">
    <property type="entry name" value="LIPOPOLYSACCHARIDE CHOLINEPHOSPHOTRANSFERASE LICD"/>
    <property type="match status" value="1"/>
</dbReference>
<dbReference type="GO" id="GO:0009100">
    <property type="term" value="P:glycoprotein metabolic process"/>
    <property type="evidence" value="ECO:0007669"/>
    <property type="project" value="UniProtKB-ARBA"/>
</dbReference>
<organism evidence="2 3">
    <name type="scientific">Enterococcus pallens ATCC BAA-351</name>
    <dbReference type="NCBI Taxonomy" id="1158607"/>
    <lineage>
        <taxon>Bacteria</taxon>
        <taxon>Bacillati</taxon>
        <taxon>Bacillota</taxon>
        <taxon>Bacilli</taxon>
        <taxon>Lactobacillales</taxon>
        <taxon>Enterococcaceae</taxon>
        <taxon>Enterococcus</taxon>
    </lineage>
</organism>
<reference evidence="2 3" key="1">
    <citation type="submission" date="2013-02" db="EMBL/GenBank/DDBJ databases">
        <title>The Genome Sequence of Enterococcus pallens BAA-351.</title>
        <authorList>
            <consortium name="The Broad Institute Genome Sequencing Platform"/>
            <consortium name="The Broad Institute Genome Sequencing Center for Infectious Disease"/>
            <person name="Earl A.M."/>
            <person name="Gilmore M.S."/>
            <person name="Lebreton F."/>
            <person name="Walker B."/>
            <person name="Young S.K."/>
            <person name="Zeng Q."/>
            <person name="Gargeya S."/>
            <person name="Fitzgerald M."/>
            <person name="Haas B."/>
            <person name="Abouelleil A."/>
            <person name="Alvarado L."/>
            <person name="Arachchi H.M."/>
            <person name="Berlin A.M."/>
            <person name="Chapman S.B."/>
            <person name="Dewar J."/>
            <person name="Goldberg J."/>
            <person name="Griggs A."/>
            <person name="Gujja S."/>
            <person name="Hansen M."/>
            <person name="Howarth C."/>
            <person name="Imamovic A."/>
            <person name="Larimer J."/>
            <person name="McCowan C."/>
            <person name="Murphy C."/>
            <person name="Neiman D."/>
            <person name="Pearson M."/>
            <person name="Priest M."/>
            <person name="Roberts A."/>
            <person name="Saif S."/>
            <person name="Shea T."/>
            <person name="Sisk P."/>
            <person name="Sykes S."/>
            <person name="Wortman J."/>
            <person name="Nusbaum C."/>
            <person name="Birren B."/>
        </authorList>
    </citation>
    <scope>NUCLEOTIDE SEQUENCE [LARGE SCALE GENOMIC DNA]</scope>
    <source>
        <strain evidence="2 3">ATCC BAA-351</strain>
    </source>
</reference>
<protein>
    <recommendedName>
        <fullName evidence="1">LicD/FKTN/FKRP nucleotidyltransferase domain-containing protein</fullName>
    </recommendedName>
</protein>
<accession>R2S4F1</accession>
<dbReference type="PATRIC" id="fig|1158607.3.peg.4630"/>
<dbReference type="eggNOG" id="COG3475">
    <property type="taxonomic scope" value="Bacteria"/>
</dbReference>
<name>R2S4F1_9ENTE</name>
<keyword evidence="3" id="KW-1185">Reference proteome</keyword>